<evidence type="ECO:0000313" key="3">
    <source>
        <dbReference type="EMBL" id="RED15916.1"/>
    </source>
</evidence>
<proteinExistence type="predicted"/>
<name>A0A3D9FFM0_9SPHN</name>
<evidence type="ECO:0000259" key="2">
    <source>
        <dbReference type="SMART" id="SM00834"/>
    </source>
</evidence>
<dbReference type="InterPro" id="IPR009562">
    <property type="entry name" value="DUF1178"/>
</dbReference>
<dbReference type="Proteomes" id="UP000256310">
    <property type="component" value="Unassembled WGS sequence"/>
</dbReference>
<comment type="caution">
    <text evidence="3">The sequence shown here is derived from an EMBL/GenBank/DDBJ whole genome shotgun (WGS) entry which is preliminary data.</text>
</comment>
<dbReference type="Pfam" id="PF06676">
    <property type="entry name" value="DUF1178"/>
    <property type="match status" value="1"/>
</dbReference>
<dbReference type="AlphaFoldDB" id="A0A3D9FFM0"/>
<evidence type="ECO:0000313" key="4">
    <source>
        <dbReference type="Proteomes" id="UP000256310"/>
    </source>
</evidence>
<organism evidence="3 4">
    <name type="scientific">Parasphingopyxis lamellibrachiae</name>
    <dbReference type="NCBI Taxonomy" id="680125"/>
    <lineage>
        <taxon>Bacteria</taxon>
        <taxon>Pseudomonadati</taxon>
        <taxon>Pseudomonadota</taxon>
        <taxon>Alphaproteobacteria</taxon>
        <taxon>Sphingomonadales</taxon>
        <taxon>Sphingomonadaceae</taxon>
        <taxon>Parasphingopyxis</taxon>
    </lineage>
</organism>
<gene>
    <name evidence="3" type="ORF">DFR46_0925</name>
</gene>
<dbReference type="EMBL" id="QRDP01000004">
    <property type="protein sequence ID" value="RED15916.1"/>
    <property type="molecule type" value="Genomic_DNA"/>
</dbReference>
<sequence length="154" mass="16591">MIVFDLQCEGAGHVFEAWFGSSADFEDQRERGLVACPLCGSDKVRKAIMAPAVGAKGNRQGSEGKELAVSNDMPEPAQMKAMLETLAREQAKALEKSDYVGKDFASEARAMHDGEIDDRPIHGQTSLDEAKALVEDGVPVAPLPLPIRPPKTDN</sequence>
<dbReference type="InterPro" id="IPR013429">
    <property type="entry name" value="Regulatory_FmdB_Zinc_ribbon"/>
</dbReference>
<feature type="domain" description="Putative regulatory protein FmdB zinc ribbon" evidence="2">
    <location>
        <begin position="1"/>
        <end position="49"/>
    </location>
</feature>
<reference evidence="3 4" key="1">
    <citation type="submission" date="2018-07" db="EMBL/GenBank/DDBJ databases">
        <title>Genomic Encyclopedia of Type Strains, Phase IV (KMG-IV): sequencing the most valuable type-strain genomes for metagenomic binning, comparative biology and taxonomic classification.</title>
        <authorList>
            <person name="Goeker M."/>
        </authorList>
    </citation>
    <scope>NUCLEOTIDE SEQUENCE [LARGE SCALE GENOMIC DNA]</scope>
    <source>
        <strain evidence="3 4">DSM 26725</strain>
    </source>
</reference>
<dbReference type="SMART" id="SM00834">
    <property type="entry name" value="CxxC_CXXC_SSSS"/>
    <property type="match status" value="1"/>
</dbReference>
<dbReference type="RefSeq" id="WP_116235381.1">
    <property type="nucleotide sequence ID" value="NZ_QRDP01000004.1"/>
</dbReference>
<dbReference type="OrthoDB" id="9799894at2"/>
<evidence type="ECO:0000256" key="1">
    <source>
        <dbReference type="SAM" id="MobiDB-lite"/>
    </source>
</evidence>
<feature type="region of interest" description="Disordered" evidence="1">
    <location>
        <begin position="55"/>
        <end position="74"/>
    </location>
</feature>
<accession>A0A3D9FFM0</accession>
<protein>
    <recommendedName>
        <fullName evidence="2">Putative regulatory protein FmdB zinc ribbon domain-containing protein</fullName>
    </recommendedName>
</protein>
<dbReference type="PIRSF" id="PIRSF032131">
    <property type="entry name" value="UCP032131"/>
    <property type="match status" value="1"/>
</dbReference>
<keyword evidence="4" id="KW-1185">Reference proteome</keyword>